<dbReference type="KEGG" id="vg:63210226"/>
<dbReference type="EMBL" id="MT658802">
    <property type="protein sequence ID" value="QNJ56666.1"/>
    <property type="molecule type" value="Genomic_DNA"/>
</dbReference>
<dbReference type="Proteomes" id="UP000515890">
    <property type="component" value="Segment"/>
</dbReference>
<sequence>MRRRQKVSLAIVGLMVGATALVGCDDVNSKMHANYSESWINLPDGRTLYCIDRSGGTSCDWENAKWTR</sequence>
<evidence type="ECO:0008006" key="3">
    <source>
        <dbReference type="Google" id="ProtNLM"/>
    </source>
</evidence>
<protein>
    <recommendedName>
        <fullName evidence="3">Lipoprotein</fullName>
    </recommendedName>
</protein>
<reference evidence="1 2" key="1">
    <citation type="submission" date="2020-06" db="EMBL/GenBank/DDBJ databases">
        <authorList>
            <person name="Ruesch T."/>
            <person name="Stepniewski C."/>
            <person name="Ballard C."/>
            <person name="Battaglia S."/>
            <person name="Diaz I."/>
            <person name="Engley A."/>
            <person name="Erickson A."/>
            <person name="Ernst L."/>
            <person name="Gonzales E."/>
            <person name="Haider A."/>
            <person name="Harrison M."/>
            <person name="Moore J."/>
            <person name="Paratore J."/>
            <person name="Rafanan A."/>
            <person name="Storz S."/>
            <person name="Poxleitner M.K."/>
            <person name="Anders K.R."/>
            <person name="Garlena R.A."/>
            <person name="Russell D.A."/>
            <person name="Pope W.H."/>
            <person name="Jacobs-Sera D."/>
            <person name="Hatfull G.F."/>
        </authorList>
    </citation>
    <scope>NUCLEOTIDE SEQUENCE [LARGE SCALE GENOMIC DNA]</scope>
</reference>
<evidence type="ECO:0000313" key="2">
    <source>
        <dbReference type="Proteomes" id="UP000515890"/>
    </source>
</evidence>
<dbReference type="PROSITE" id="PS51257">
    <property type="entry name" value="PROKAR_LIPOPROTEIN"/>
    <property type="match status" value="1"/>
</dbReference>
<dbReference type="RefSeq" id="YP_010013611.1">
    <property type="nucleotide sequence ID" value="NC_053513.1"/>
</dbReference>
<accession>A0A7G8LHE4</accession>
<evidence type="ECO:0000313" key="1">
    <source>
        <dbReference type="EMBL" id="QNJ56666.1"/>
    </source>
</evidence>
<reference evidence="2" key="2">
    <citation type="journal article" date="2021" name="Microbiol. Resour. Announc.">
        <title>Genome Sequences of Subcluster M2 Mycobacteriophages Estes and Aziz.</title>
        <authorList>
            <person name="Fitzgerald S.K."/>
            <person name="Johnson E.H."/>
            <person name="Storz S.H.R."/>
            <person name="Ballard C."/>
            <person name="Battaglia S."/>
            <person name="Boice M."/>
            <person name="Bramwell-Butcher J."/>
            <person name="Dedinsky M."/>
            <person name="DeKlotz J."/>
            <person name="Diaz I."/>
            <person name="Engley A."/>
            <person name="Ernst L."/>
            <person name="Gonzales E."/>
            <person name="Groscost A."/>
            <person name="Grosser P."/>
            <person name="Haider A."/>
            <person name="Harrison M."/>
            <person name="Husler K."/>
            <person name="Lau J."/>
            <person name="Monlux M."/>
            <person name="Paratore J."/>
            <person name="Ruesch T."/>
            <person name="Schlesinger M."/>
            <person name="Scholes A."/>
            <person name="Poxleitner M.K."/>
            <person name="Anders K.R."/>
        </authorList>
    </citation>
    <scope>NUCLEOTIDE SEQUENCE [LARGE SCALE GENOMIC DNA]</scope>
</reference>
<proteinExistence type="predicted"/>
<keyword evidence="2" id="KW-1185">Reference proteome</keyword>
<dbReference type="GeneID" id="63210226"/>
<organism evidence="1 2">
    <name type="scientific">Mycobacterium phage Aziz</name>
    <dbReference type="NCBI Taxonomy" id="2762281"/>
    <lineage>
        <taxon>Viruses</taxon>
        <taxon>Duplodnaviria</taxon>
        <taxon>Heunggongvirae</taxon>
        <taxon>Uroviricota</taxon>
        <taxon>Caudoviricetes</taxon>
        <taxon>Vilmaviridae</taxon>
        <taxon>Mclasvirinae</taxon>
        <taxon>Reyvirus</taxon>
        <taxon>Reyvirus aziz</taxon>
    </lineage>
</organism>
<gene>
    <name evidence="1" type="primary">6</name>
    <name evidence="1" type="ORF">SEA_AZIZ_6</name>
</gene>
<name>A0A7G8LHE4_9CAUD</name>